<dbReference type="SUPFAM" id="SSF46689">
    <property type="entry name" value="Homeodomain-like"/>
    <property type="match status" value="1"/>
</dbReference>
<dbReference type="Proteomes" id="UP000295063">
    <property type="component" value="Unassembled WGS sequence"/>
</dbReference>
<dbReference type="InterPro" id="IPR001647">
    <property type="entry name" value="HTH_TetR"/>
</dbReference>
<evidence type="ECO:0000313" key="5">
    <source>
        <dbReference type="Proteomes" id="UP000295063"/>
    </source>
</evidence>
<dbReference type="AlphaFoldDB" id="A0A4R1Q1J6"/>
<sequence length="202" mass="23427">MRVRKDPEVRQSELIDAALELFISVGYEKTMVVDIVKKVGVAKGTFFYYFPTKEAVLEAICTRWAAEMATSYQLKSRQHTAINKLQTFISELLLPSQVDVLIDRLWDEKQFNLVYSIWQQHVETVFNPLLEEIIRQGNQEGTMHVDYIKETIAFFWSTIDCLLEVAYSKEPQETYHTKTKIAESVLERILGIEEGMLELSIP</sequence>
<dbReference type="InterPro" id="IPR050624">
    <property type="entry name" value="HTH-type_Tx_Regulator"/>
</dbReference>
<reference evidence="4 5" key="1">
    <citation type="submission" date="2019-03" db="EMBL/GenBank/DDBJ databases">
        <title>Genomic Encyclopedia of Type Strains, Phase IV (KMG-IV): sequencing the most valuable type-strain genomes for metagenomic binning, comparative biology and taxonomic classification.</title>
        <authorList>
            <person name="Goeker M."/>
        </authorList>
    </citation>
    <scope>NUCLEOTIDE SEQUENCE [LARGE SCALE GENOMIC DNA]</scope>
    <source>
        <strain evidence="4 5">DSM 15969</strain>
    </source>
</reference>
<comment type="caution">
    <text evidence="4">The sequence shown here is derived from an EMBL/GenBank/DDBJ whole genome shotgun (WGS) entry which is preliminary data.</text>
</comment>
<name>A0A4R1Q1J6_9FIRM</name>
<proteinExistence type="predicted"/>
<dbReference type="OrthoDB" id="9814200at2"/>
<dbReference type="Gene3D" id="1.10.357.10">
    <property type="entry name" value="Tetracycline Repressor, domain 2"/>
    <property type="match status" value="1"/>
</dbReference>
<accession>A0A4R1Q1J6</accession>
<keyword evidence="1 2" id="KW-0238">DNA-binding</keyword>
<dbReference type="Pfam" id="PF00440">
    <property type="entry name" value="TetR_N"/>
    <property type="match status" value="1"/>
</dbReference>
<dbReference type="PANTHER" id="PTHR43479">
    <property type="entry name" value="ACREF/ENVCD OPERON REPRESSOR-RELATED"/>
    <property type="match status" value="1"/>
</dbReference>
<evidence type="ECO:0000256" key="1">
    <source>
        <dbReference type="ARBA" id="ARBA00023125"/>
    </source>
</evidence>
<feature type="DNA-binding region" description="H-T-H motif" evidence="2">
    <location>
        <begin position="31"/>
        <end position="50"/>
    </location>
</feature>
<organism evidence="4 5">
    <name type="scientific">Anaerospora hongkongensis</name>
    <dbReference type="NCBI Taxonomy" id="244830"/>
    <lineage>
        <taxon>Bacteria</taxon>
        <taxon>Bacillati</taxon>
        <taxon>Bacillota</taxon>
        <taxon>Negativicutes</taxon>
        <taxon>Selenomonadales</taxon>
        <taxon>Sporomusaceae</taxon>
        <taxon>Anaerospora</taxon>
    </lineage>
</organism>
<evidence type="ECO:0000256" key="2">
    <source>
        <dbReference type="PROSITE-ProRule" id="PRU00335"/>
    </source>
</evidence>
<keyword evidence="5" id="KW-1185">Reference proteome</keyword>
<dbReference type="PROSITE" id="PS50977">
    <property type="entry name" value="HTH_TETR_2"/>
    <property type="match status" value="1"/>
</dbReference>
<protein>
    <submittedName>
        <fullName evidence="4">TetR family transcriptional regulator</fullName>
    </submittedName>
</protein>
<feature type="domain" description="HTH tetR-type" evidence="3">
    <location>
        <begin position="8"/>
        <end position="68"/>
    </location>
</feature>
<dbReference type="RefSeq" id="WP_132079813.1">
    <property type="nucleotide sequence ID" value="NZ_SLUI01000006.1"/>
</dbReference>
<dbReference type="GO" id="GO:0003677">
    <property type="term" value="F:DNA binding"/>
    <property type="evidence" value="ECO:0007669"/>
    <property type="project" value="UniProtKB-UniRule"/>
</dbReference>
<dbReference type="EMBL" id="SLUI01000006">
    <property type="protein sequence ID" value="TCL37355.1"/>
    <property type="molecule type" value="Genomic_DNA"/>
</dbReference>
<dbReference type="PANTHER" id="PTHR43479:SF11">
    <property type="entry name" value="ACREF_ENVCD OPERON REPRESSOR-RELATED"/>
    <property type="match status" value="1"/>
</dbReference>
<gene>
    <name evidence="4" type="ORF">EV210_106224</name>
</gene>
<evidence type="ECO:0000313" key="4">
    <source>
        <dbReference type="EMBL" id="TCL37355.1"/>
    </source>
</evidence>
<evidence type="ECO:0000259" key="3">
    <source>
        <dbReference type="PROSITE" id="PS50977"/>
    </source>
</evidence>
<dbReference type="PRINTS" id="PR00455">
    <property type="entry name" value="HTHTETR"/>
</dbReference>
<dbReference type="InterPro" id="IPR009057">
    <property type="entry name" value="Homeodomain-like_sf"/>
</dbReference>